<sequence length="454" mass="50369">MQIHLDLIDLLSKTPPNQSAPVTIREDKGKILWSGLREVKVTTTEEVMRLLNEGSTRRQIGETGMNKESSRSHAVFSLSLVQRKRSDNGNRAKNFSRPMSTPVSAYSGLSRGGTPTGNRPGSRSSMMPPPSSAIRQFATSPSTPGRGSPDEDTGSGGLVEIVSKFHFVDLAGSERLKRTAALGERMKEGISINAGLTALGNVISALAEPASKHAHIPYRDSKLTRLLQDSLGGNSYTIMIACVSPIEYNLNETINTLRYGARARNIKNRAEANQMEVGWDDLVHLQGIVVKLRKELEVFKQARERGDVADLPGSLASDDLMERARVKLLETHQISETLRSQVQMQNLEIARLIKQVQTNKQRKSHESDTGEMEFSQMVEPIIDEYEKTIVNLEAEIERLKASLVSVGAGCDRRRSFYLPLASLSKYQRPSRSSMSNRSLSRINDSRRKRHTSTS</sequence>
<protein>
    <submittedName>
        <fullName evidence="1">Uncharacterized protein</fullName>
    </submittedName>
</protein>
<evidence type="ECO:0000313" key="1">
    <source>
        <dbReference type="EMBL" id="KAJ9117024.1"/>
    </source>
</evidence>
<dbReference type="EMBL" id="JASBWU010000013">
    <property type="protein sequence ID" value="KAJ9117024.1"/>
    <property type="molecule type" value="Genomic_DNA"/>
</dbReference>
<keyword evidence="2" id="KW-1185">Reference proteome</keyword>
<name>A0ACC2WYZ7_9TREE</name>
<dbReference type="Proteomes" id="UP001243375">
    <property type="component" value="Unassembled WGS sequence"/>
</dbReference>
<accession>A0ACC2WYZ7</accession>
<proteinExistence type="predicted"/>
<organism evidence="1 2">
    <name type="scientific">Naganishia vaughanmartiniae</name>
    <dbReference type="NCBI Taxonomy" id="1424756"/>
    <lineage>
        <taxon>Eukaryota</taxon>
        <taxon>Fungi</taxon>
        <taxon>Dikarya</taxon>
        <taxon>Basidiomycota</taxon>
        <taxon>Agaricomycotina</taxon>
        <taxon>Tremellomycetes</taxon>
        <taxon>Filobasidiales</taxon>
        <taxon>Filobasidiaceae</taxon>
        <taxon>Naganishia</taxon>
    </lineage>
</organism>
<evidence type="ECO:0000313" key="2">
    <source>
        <dbReference type="Proteomes" id="UP001243375"/>
    </source>
</evidence>
<reference evidence="1" key="1">
    <citation type="submission" date="2023-04" db="EMBL/GenBank/DDBJ databases">
        <title>Draft Genome sequencing of Naganishia species isolated from polar environments using Oxford Nanopore Technology.</title>
        <authorList>
            <person name="Leo P."/>
            <person name="Venkateswaran K."/>
        </authorList>
    </citation>
    <scope>NUCLEOTIDE SEQUENCE</scope>
    <source>
        <strain evidence="1">MNA-CCFEE 5425</strain>
    </source>
</reference>
<comment type="caution">
    <text evidence="1">The sequence shown here is derived from an EMBL/GenBank/DDBJ whole genome shotgun (WGS) entry which is preliminary data.</text>
</comment>
<gene>
    <name evidence="1" type="ORF">QFC22_004682</name>
</gene>